<evidence type="ECO:0000256" key="1">
    <source>
        <dbReference type="PROSITE-ProRule" id="PRU00339"/>
    </source>
</evidence>
<dbReference type="eggNOG" id="COG0457">
    <property type="taxonomic scope" value="Bacteria"/>
</dbReference>
<dbReference type="SMART" id="SM00028">
    <property type="entry name" value="TPR"/>
    <property type="match status" value="4"/>
</dbReference>
<name>A0A098R0D2_9SPIO</name>
<proteinExistence type="predicted"/>
<organism evidence="2 3">
    <name type="scientific">Spirochaeta lutea</name>
    <dbReference type="NCBI Taxonomy" id="1480694"/>
    <lineage>
        <taxon>Bacteria</taxon>
        <taxon>Pseudomonadati</taxon>
        <taxon>Spirochaetota</taxon>
        <taxon>Spirochaetia</taxon>
        <taxon>Spirochaetales</taxon>
        <taxon>Spirochaetaceae</taxon>
        <taxon>Spirochaeta</taxon>
    </lineage>
</organism>
<dbReference type="InterPro" id="IPR019734">
    <property type="entry name" value="TPR_rpt"/>
</dbReference>
<evidence type="ECO:0000313" key="2">
    <source>
        <dbReference type="EMBL" id="KGE73379.1"/>
    </source>
</evidence>
<dbReference type="Pfam" id="PF13432">
    <property type="entry name" value="TPR_16"/>
    <property type="match status" value="2"/>
</dbReference>
<dbReference type="InterPro" id="IPR011990">
    <property type="entry name" value="TPR-like_helical_dom_sf"/>
</dbReference>
<reference evidence="2 3" key="1">
    <citation type="submission" date="2014-05" db="EMBL/GenBank/DDBJ databases">
        <title>De novo Genome Sequence of Spirocheata sp.</title>
        <authorList>
            <person name="Shivani Y."/>
            <person name="Subhash Y."/>
            <person name="Tushar L."/>
            <person name="Sasikala C."/>
            <person name="Ramana C.V."/>
        </authorList>
    </citation>
    <scope>NUCLEOTIDE SEQUENCE [LARGE SCALE GENOMIC DNA]</scope>
    <source>
        <strain evidence="2 3">JC230</strain>
    </source>
</reference>
<dbReference type="Proteomes" id="UP000029692">
    <property type="component" value="Unassembled WGS sequence"/>
</dbReference>
<dbReference type="RefSeq" id="WP_037546025.1">
    <property type="nucleotide sequence ID" value="NZ_JNUP01000029.1"/>
</dbReference>
<protein>
    <submittedName>
        <fullName evidence="2">Uncharacterized protein</fullName>
    </submittedName>
</protein>
<keyword evidence="3" id="KW-1185">Reference proteome</keyword>
<keyword evidence="1" id="KW-0802">TPR repeat</keyword>
<dbReference type="Gene3D" id="1.25.40.10">
    <property type="entry name" value="Tetratricopeptide repeat domain"/>
    <property type="match status" value="1"/>
</dbReference>
<evidence type="ECO:0000313" key="3">
    <source>
        <dbReference type="Proteomes" id="UP000029692"/>
    </source>
</evidence>
<feature type="repeat" description="TPR" evidence="1">
    <location>
        <begin position="35"/>
        <end position="68"/>
    </location>
</feature>
<dbReference type="SUPFAM" id="SSF48452">
    <property type="entry name" value="TPR-like"/>
    <property type="match status" value="1"/>
</dbReference>
<dbReference type="STRING" id="1480694.DC28_03635"/>
<accession>A0A098R0D2</accession>
<sequence>MKVSVALAQDYFHRRDFPAAEAVIEDLLHEDPGNVEALTLLGSCFLREQRIFDARQTLEQCITLEPEHFTAHLELARVYGLLSDHRMAELHYLIALSMDAASLEAMLGLACLHAHRGNHHESALWFELAWALYPNDGIGLDLAEEYEQCWFYSRSHRMLQTLKQRSGLRRQIGASHQVFGRPSGEADKSTTDLEAIIDYRSQRMRQSFRLHHGFSFDSAMAMVHVLRVFMNLDPERILAVGRECEVLALSGSEGFHESVTLHSLESTVPREHLTCYWYAAYQLVEPKRPVQIDLRGPFGYALEYLENEA</sequence>
<dbReference type="AlphaFoldDB" id="A0A098R0D2"/>
<dbReference type="EMBL" id="JNUP01000029">
    <property type="protein sequence ID" value="KGE73379.1"/>
    <property type="molecule type" value="Genomic_DNA"/>
</dbReference>
<gene>
    <name evidence="2" type="ORF">DC28_03635</name>
</gene>
<comment type="caution">
    <text evidence="2">The sequence shown here is derived from an EMBL/GenBank/DDBJ whole genome shotgun (WGS) entry which is preliminary data.</text>
</comment>
<dbReference type="PROSITE" id="PS50005">
    <property type="entry name" value="TPR"/>
    <property type="match status" value="1"/>
</dbReference>